<evidence type="ECO:0000313" key="3">
    <source>
        <dbReference type="Proteomes" id="UP001150266"/>
    </source>
</evidence>
<protein>
    <submittedName>
        <fullName evidence="2">Uncharacterized protein</fullName>
    </submittedName>
</protein>
<comment type="caution">
    <text evidence="2">The sequence shown here is derived from an EMBL/GenBank/DDBJ whole genome shotgun (WGS) entry which is preliminary data.</text>
</comment>
<accession>A0A9W9AHW7</accession>
<dbReference type="AlphaFoldDB" id="A0A9W9AHW7"/>
<feature type="compositionally biased region" description="Basic and acidic residues" evidence="1">
    <location>
        <begin position="87"/>
        <end position="98"/>
    </location>
</feature>
<reference evidence="2" key="1">
    <citation type="submission" date="2022-08" db="EMBL/GenBank/DDBJ databases">
        <title>A Global Phylogenomic Analysis of the Shiitake Genus Lentinula.</title>
        <authorList>
            <consortium name="DOE Joint Genome Institute"/>
            <person name="Sierra-Patev S."/>
            <person name="Min B."/>
            <person name="Naranjo-Ortiz M."/>
            <person name="Looney B."/>
            <person name="Konkel Z."/>
            <person name="Slot J.C."/>
            <person name="Sakamoto Y."/>
            <person name="Steenwyk J.L."/>
            <person name="Rokas A."/>
            <person name="Carro J."/>
            <person name="Camarero S."/>
            <person name="Ferreira P."/>
            <person name="Molpeceres G."/>
            <person name="Ruiz-Duenas F.J."/>
            <person name="Serrano A."/>
            <person name="Henrissat B."/>
            <person name="Drula E."/>
            <person name="Hughes K.W."/>
            <person name="Mata J.L."/>
            <person name="Ishikawa N.K."/>
            <person name="Vargas-Isla R."/>
            <person name="Ushijima S."/>
            <person name="Smith C.A."/>
            <person name="Ahrendt S."/>
            <person name="Andreopoulos W."/>
            <person name="He G."/>
            <person name="Labutti K."/>
            <person name="Lipzen A."/>
            <person name="Ng V."/>
            <person name="Riley R."/>
            <person name="Sandor L."/>
            <person name="Barry K."/>
            <person name="Martinez A.T."/>
            <person name="Xiao Y."/>
            <person name="Gibbons J.G."/>
            <person name="Terashima K."/>
            <person name="Grigoriev I.V."/>
            <person name="Hibbett D.S."/>
        </authorList>
    </citation>
    <scope>NUCLEOTIDE SEQUENCE</scope>
    <source>
        <strain evidence="2">JLM2183</strain>
    </source>
</reference>
<dbReference type="EMBL" id="JAOTPV010000005">
    <property type="protein sequence ID" value="KAJ4482310.1"/>
    <property type="molecule type" value="Genomic_DNA"/>
</dbReference>
<sequence>MGRSAKLHKRVPKKIKSTSNDSAQHSTQTEQQLQLQVSKKKATLKEKTKQATKGTSNSGLRRKDSEGEHVLGGADYVSLLMGGRKKAREEGAKLPRGD</sequence>
<dbReference type="OrthoDB" id="3238347at2759"/>
<feature type="compositionally biased region" description="Basic residues" evidence="1">
    <location>
        <begin position="1"/>
        <end position="16"/>
    </location>
</feature>
<evidence type="ECO:0000256" key="1">
    <source>
        <dbReference type="SAM" id="MobiDB-lite"/>
    </source>
</evidence>
<keyword evidence="3" id="KW-1185">Reference proteome</keyword>
<evidence type="ECO:0000313" key="2">
    <source>
        <dbReference type="EMBL" id="KAJ4482310.1"/>
    </source>
</evidence>
<name>A0A9W9AHW7_9AGAR</name>
<gene>
    <name evidence="2" type="ORF">J3R30DRAFT_2155294</name>
</gene>
<organism evidence="2 3">
    <name type="scientific">Lentinula aciculospora</name>
    <dbReference type="NCBI Taxonomy" id="153920"/>
    <lineage>
        <taxon>Eukaryota</taxon>
        <taxon>Fungi</taxon>
        <taxon>Dikarya</taxon>
        <taxon>Basidiomycota</taxon>
        <taxon>Agaricomycotina</taxon>
        <taxon>Agaricomycetes</taxon>
        <taxon>Agaricomycetidae</taxon>
        <taxon>Agaricales</taxon>
        <taxon>Marasmiineae</taxon>
        <taxon>Omphalotaceae</taxon>
        <taxon>Lentinula</taxon>
    </lineage>
</organism>
<feature type="region of interest" description="Disordered" evidence="1">
    <location>
        <begin position="1"/>
        <end position="98"/>
    </location>
</feature>
<proteinExistence type="predicted"/>
<feature type="compositionally biased region" description="Polar residues" evidence="1">
    <location>
        <begin position="17"/>
        <end position="37"/>
    </location>
</feature>
<dbReference type="Proteomes" id="UP001150266">
    <property type="component" value="Unassembled WGS sequence"/>
</dbReference>